<sequence>MRFLADENFPGSAVDALRASGHDVIWIRASAPGSSDREVLAQASHEQRILLTFDKDFGELAKASPLPAACGIVLLRIPPPAPGRIGKVLADLILARDDWVGHFSVIEPGRVRMRPLSK</sequence>
<dbReference type="Proteomes" id="UP000246085">
    <property type="component" value="Chromosome BRAD3257"/>
</dbReference>
<protein>
    <submittedName>
        <fullName evidence="2">DUF5615 family PIN-like protein</fullName>
    </submittedName>
</protein>
<evidence type="ECO:0000313" key="4">
    <source>
        <dbReference type="Proteomes" id="UP000246085"/>
    </source>
</evidence>
<reference evidence="2 5" key="2">
    <citation type="submission" date="2021-03" db="EMBL/GenBank/DDBJ databases">
        <title>Genome Sequence of Bradyrhizobium vignae strain ISRA400.</title>
        <authorList>
            <person name="Tisa L.S."/>
            <person name="Svistoonoff S."/>
            <person name="Hocher V."/>
            <person name="Fall S."/>
            <person name="Zaiya A."/>
            <person name="Naing D."/>
            <person name="Niang N."/>
            <person name="Diouf A."/>
            <person name="Dasylva M.C."/>
            <person name="Toure O."/>
            <person name="Gueye M."/>
            <person name="Gully D."/>
            <person name="Tisseyre P."/>
            <person name="Simpson S."/>
            <person name="Morris K."/>
            <person name="Thomas W.K."/>
        </authorList>
    </citation>
    <scope>NUCLEOTIDE SEQUENCE [LARGE SCALE GENOMIC DNA]</scope>
    <source>
        <strain evidence="2 5">ISRA400</strain>
    </source>
</reference>
<accession>A0A2U3Q425</accession>
<dbReference type="RefSeq" id="WP_122403823.1">
    <property type="nucleotide sequence ID" value="NZ_JAGIKT010000004.1"/>
</dbReference>
<dbReference type="EMBL" id="JAGIKT010000004">
    <property type="protein sequence ID" value="MBP0110060.1"/>
    <property type="molecule type" value="Genomic_DNA"/>
</dbReference>
<proteinExistence type="predicted"/>
<dbReference type="AlphaFoldDB" id="A0A2U3Q425"/>
<organism evidence="3 4">
    <name type="scientific">Bradyrhizobium vignae</name>
    <dbReference type="NCBI Taxonomy" id="1549949"/>
    <lineage>
        <taxon>Bacteria</taxon>
        <taxon>Pseudomonadati</taxon>
        <taxon>Pseudomonadota</taxon>
        <taxon>Alphaproteobacteria</taxon>
        <taxon>Hyphomicrobiales</taxon>
        <taxon>Nitrobacteraceae</taxon>
        <taxon>Bradyrhizobium</taxon>
    </lineage>
</organism>
<dbReference type="Proteomes" id="UP000669317">
    <property type="component" value="Unassembled WGS sequence"/>
</dbReference>
<dbReference type="InterPro" id="IPR041049">
    <property type="entry name" value="DUF5615"/>
</dbReference>
<dbReference type="Pfam" id="PF18480">
    <property type="entry name" value="DUF5615"/>
    <property type="match status" value="1"/>
</dbReference>
<dbReference type="EMBL" id="LS398110">
    <property type="protein sequence ID" value="SPP96184.1"/>
    <property type="molecule type" value="Genomic_DNA"/>
</dbReference>
<evidence type="ECO:0000313" key="3">
    <source>
        <dbReference type="EMBL" id="SPP96184.1"/>
    </source>
</evidence>
<evidence type="ECO:0000313" key="5">
    <source>
        <dbReference type="Proteomes" id="UP000669317"/>
    </source>
</evidence>
<name>A0A2U3Q425_9BRAD</name>
<feature type="domain" description="DUF5615" evidence="1">
    <location>
        <begin position="1"/>
        <end position="108"/>
    </location>
</feature>
<evidence type="ECO:0000259" key="1">
    <source>
        <dbReference type="Pfam" id="PF18480"/>
    </source>
</evidence>
<reference evidence="3 4" key="1">
    <citation type="submission" date="2018-03" db="EMBL/GenBank/DDBJ databases">
        <authorList>
            <person name="Gully D."/>
        </authorList>
    </citation>
    <scope>NUCLEOTIDE SEQUENCE [LARGE SCALE GENOMIC DNA]</scope>
    <source>
        <strain evidence="3">ORS3257</strain>
    </source>
</reference>
<keyword evidence="5" id="KW-1185">Reference proteome</keyword>
<evidence type="ECO:0000313" key="2">
    <source>
        <dbReference type="EMBL" id="MBP0110060.1"/>
    </source>
</evidence>
<dbReference type="KEGG" id="bvz:BRAD3257_5228"/>
<gene>
    <name evidence="3" type="ORF">BRAD3257_5228</name>
    <name evidence="2" type="ORF">JWS04_02885</name>
</gene>